<feature type="signal peptide" evidence="2">
    <location>
        <begin position="1"/>
        <end position="22"/>
    </location>
</feature>
<dbReference type="RefSeq" id="WP_354007823.1">
    <property type="nucleotide sequence ID" value="NZ_JBEWTA010000001.1"/>
</dbReference>
<evidence type="ECO:0000313" key="4">
    <source>
        <dbReference type="EMBL" id="MET4757686.1"/>
    </source>
</evidence>
<dbReference type="InterPro" id="IPR025392">
    <property type="entry name" value="DUF4124"/>
</dbReference>
<sequence length="157" mass="17169">MNGLIKTFLLLLPLAFSGAVNVETVHAEKVFIWKDDKGVTHYSDRPGPDGMDTDFVVSPDGSENMHEHLPDDSLSEPSSDSTAEVPKETSGQPASLPGPSAPETIAFCNKLKGNLNALQAKGRIRLTHEDGREEILDDAGKEQEKQRLMGMMKQHCK</sequence>
<dbReference type="Pfam" id="PF13511">
    <property type="entry name" value="DUF4124"/>
    <property type="match status" value="1"/>
</dbReference>
<keyword evidence="5" id="KW-1185">Reference proteome</keyword>
<dbReference type="Proteomes" id="UP001549366">
    <property type="component" value="Unassembled WGS sequence"/>
</dbReference>
<keyword evidence="2" id="KW-0732">Signal</keyword>
<evidence type="ECO:0000256" key="1">
    <source>
        <dbReference type="SAM" id="MobiDB-lite"/>
    </source>
</evidence>
<dbReference type="EMBL" id="JBEWTB010000002">
    <property type="protein sequence ID" value="MET4757686.1"/>
    <property type="molecule type" value="Genomic_DNA"/>
</dbReference>
<organism evidence="4 5">
    <name type="scientific">Endozoicomonas lisbonensis</name>
    <dbReference type="NCBI Taxonomy" id="3120522"/>
    <lineage>
        <taxon>Bacteria</taxon>
        <taxon>Pseudomonadati</taxon>
        <taxon>Pseudomonadota</taxon>
        <taxon>Gammaproteobacteria</taxon>
        <taxon>Oceanospirillales</taxon>
        <taxon>Endozoicomonadaceae</taxon>
        <taxon>Endozoicomonas</taxon>
    </lineage>
</organism>
<gene>
    <name evidence="4" type="ORF">V5J35_002878</name>
</gene>
<comment type="caution">
    <text evidence="4">The sequence shown here is derived from an EMBL/GenBank/DDBJ whole genome shotgun (WGS) entry which is preliminary data.</text>
</comment>
<proteinExistence type="predicted"/>
<feature type="chain" id="PRO_5046632492" description="DUF4124 domain-containing protein" evidence="2">
    <location>
        <begin position="23"/>
        <end position="157"/>
    </location>
</feature>
<reference evidence="4 5" key="1">
    <citation type="submission" date="2024-06" db="EMBL/GenBank/DDBJ databases">
        <title>Genomic Encyclopedia of Type Strains, Phase V (KMG-V): Genome sequencing to study the core and pangenomes of soil and plant-associated prokaryotes.</title>
        <authorList>
            <person name="Whitman W."/>
        </authorList>
    </citation>
    <scope>NUCLEOTIDE SEQUENCE [LARGE SCALE GENOMIC DNA]</scope>
    <source>
        <strain evidence="4 5">NE40</strain>
    </source>
</reference>
<protein>
    <recommendedName>
        <fullName evidence="3">DUF4124 domain-containing protein</fullName>
    </recommendedName>
</protein>
<evidence type="ECO:0000259" key="3">
    <source>
        <dbReference type="Pfam" id="PF13511"/>
    </source>
</evidence>
<evidence type="ECO:0000313" key="5">
    <source>
        <dbReference type="Proteomes" id="UP001549366"/>
    </source>
</evidence>
<name>A0ABV2SIV4_9GAMM</name>
<evidence type="ECO:0000256" key="2">
    <source>
        <dbReference type="SAM" id="SignalP"/>
    </source>
</evidence>
<feature type="domain" description="DUF4124" evidence="3">
    <location>
        <begin position="27"/>
        <end position="51"/>
    </location>
</feature>
<feature type="region of interest" description="Disordered" evidence="1">
    <location>
        <begin position="41"/>
        <end position="103"/>
    </location>
</feature>
<accession>A0ABV2SIV4</accession>